<dbReference type="OrthoDB" id="7304298at2"/>
<keyword evidence="4" id="KW-1185">Reference proteome</keyword>
<dbReference type="InterPro" id="IPR051472">
    <property type="entry name" value="T3SS_Stator/FliH"/>
</dbReference>
<dbReference type="AlphaFoldDB" id="A0A1D7U8F5"/>
<dbReference type="PANTHER" id="PTHR34982:SF1">
    <property type="entry name" value="FLAGELLAR ASSEMBLY PROTEIN FLIH"/>
    <property type="match status" value="1"/>
</dbReference>
<sequence>MTMRPATKFTFGTDFREGGRRAAGEADLAAAKSEAFRAGEAQARHDAEGQLNGMVGQLARAAERLLAQEDARTAAIEAQAAHIAIATAKALAGAALAEKPLAEIEHAVRECLSHARLAPHLVLRVNDGAAEAVEALIARLARESGFAGRLVVLGEPEIAPGDGRIEWADGGFVIDAQRLSQLVEQAVTGVFGHAGPRSLAE</sequence>
<evidence type="ECO:0000313" key="4">
    <source>
        <dbReference type="Proteomes" id="UP000094969"/>
    </source>
</evidence>
<gene>
    <name evidence="3" type="ORF">BHK69_27285</name>
</gene>
<dbReference type="EMBL" id="CP017147">
    <property type="protein sequence ID" value="AOO83657.1"/>
    <property type="molecule type" value="Genomic_DNA"/>
</dbReference>
<proteinExistence type="predicted"/>
<dbReference type="GO" id="GO:0005829">
    <property type="term" value="C:cytosol"/>
    <property type="evidence" value="ECO:0007669"/>
    <property type="project" value="TreeGrafter"/>
</dbReference>
<dbReference type="Proteomes" id="UP000094969">
    <property type="component" value="Chromosome"/>
</dbReference>
<dbReference type="KEGG" id="bvv:BHK69_27285"/>
<keyword evidence="1" id="KW-0813">Transport</keyword>
<dbReference type="GO" id="GO:0015031">
    <property type="term" value="P:protein transport"/>
    <property type="evidence" value="ECO:0007669"/>
    <property type="project" value="UniProtKB-KW"/>
</dbReference>
<dbReference type="PANTHER" id="PTHR34982">
    <property type="entry name" value="YOP PROTEINS TRANSLOCATION PROTEIN L"/>
    <property type="match status" value="1"/>
</dbReference>
<evidence type="ECO:0000256" key="1">
    <source>
        <dbReference type="ARBA" id="ARBA00022448"/>
    </source>
</evidence>
<evidence type="ECO:0000256" key="2">
    <source>
        <dbReference type="ARBA" id="ARBA00022927"/>
    </source>
</evidence>
<organism evidence="3 4">
    <name type="scientific">Bosea vaviloviae</name>
    <dbReference type="NCBI Taxonomy" id="1526658"/>
    <lineage>
        <taxon>Bacteria</taxon>
        <taxon>Pseudomonadati</taxon>
        <taxon>Pseudomonadota</taxon>
        <taxon>Alphaproteobacteria</taxon>
        <taxon>Hyphomicrobiales</taxon>
        <taxon>Boseaceae</taxon>
        <taxon>Bosea</taxon>
    </lineage>
</organism>
<accession>A0A1D7U8F5</accession>
<evidence type="ECO:0000313" key="3">
    <source>
        <dbReference type="EMBL" id="AOO83657.1"/>
    </source>
</evidence>
<reference evidence="3 4" key="1">
    <citation type="journal article" date="2015" name="Antonie Van Leeuwenhoek">
        <title>Bosea vaviloviae sp. nov., a new species of slow-growing rhizobia isolated from nodules of the relict species Vavilovia formosa (Stev.) Fed.</title>
        <authorList>
            <person name="Safronova V.I."/>
            <person name="Kuznetsova I.G."/>
            <person name="Sazanova A.L."/>
            <person name="Kimeklis A.K."/>
            <person name="Belimov A.A."/>
            <person name="Andronov E.E."/>
            <person name="Pinaev A.G."/>
            <person name="Chizhevskaya E.P."/>
            <person name="Pukhaev A.R."/>
            <person name="Popov K.P."/>
            <person name="Willems A."/>
            <person name="Tikhonovich I.A."/>
        </authorList>
    </citation>
    <scope>NUCLEOTIDE SEQUENCE [LARGE SCALE GENOMIC DNA]</scope>
    <source>
        <strain evidence="3 4">Vaf18</strain>
    </source>
</reference>
<dbReference type="RefSeq" id="WP_069692853.1">
    <property type="nucleotide sequence ID" value="NZ_CP017147.1"/>
</dbReference>
<name>A0A1D7U8F5_9HYPH</name>
<protein>
    <submittedName>
        <fullName evidence="3">Uncharacterized protein</fullName>
    </submittedName>
</protein>
<dbReference type="STRING" id="1526658.BHK69_27285"/>
<keyword evidence="2" id="KW-0653">Protein transport</keyword>